<dbReference type="InterPro" id="IPR019412">
    <property type="entry name" value="IML2/TPR_39"/>
</dbReference>
<evidence type="ECO:0000313" key="2">
    <source>
        <dbReference type="Proteomes" id="UP000053477"/>
    </source>
</evidence>
<dbReference type="PANTHER" id="PTHR31859:SF1">
    <property type="entry name" value="TETRATRICOPEPTIDE REPEAT PROTEIN 39C"/>
    <property type="match status" value="1"/>
</dbReference>
<dbReference type="InParanoid" id="A0A0H2S3V5"/>
<dbReference type="Proteomes" id="UP000053477">
    <property type="component" value="Unassembled WGS sequence"/>
</dbReference>
<dbReference type="GO" id="GO:0005829">
    <property type="term" value="C:cytosol"/>
    <property type="evidence" value="ECO:0007669"/>
    <property type="project" value="TreeGrafter"/>
</dbReference>
<protein>
    <recommendedName>
        <fullName evidence="3">Tetratricopeptide repeat protein 39B</fullName>
    </recommendedName>
</protein>
<keyword evidence="2" id="KW-1185">Reference proteome</keyword>
<dbReference type="AlphaFoldDB" id="A0A0H2S3V5"/>
<dbReference type="OrthoDB" id="43460at2759"/>
<dbReference type="GO" id="GO:0005741">
    <property type="term" value="C:mitochondrial outer membrane"/>
    <property type="evidence" value="ECO:0007669"/>
    <property type="project" value="TreeGrafter"/>
</dbReference>
<dbReference type="EMBL" id="KQ085892">
    <property type="protein sequence ID" value="KLO18664.1"/>
    <property type="molecule type" value="Genomic_DNA"/>
</dbReference>
<accession>A0A0H2S3V5</accession>
<evidence type="ECO:0008006" key="3">
    <source>
        <dbReference type="Google" id="ProtNLM"/>
    </source>
</evidence>
<gene>
    <name evidence="1" type="ORF">SCHPADRAFT_899460</name>
</gene>
<name>A0A0H2S3V5_9AGAM</name>
<dbReference type="PANTHER" id="PTHR31859">
    <property type="entry name" value="TETRATRICOPEPTIDE REPEAT PROTEIN 39 FAMILY MEMBER"/>
    <property type="match status" value="1"/>
</dbReference>
<dbReference type="SUPFAM" id="SSF48452">
    <property type="entry name" value="TPR-like"/>
    <property type="match status" value="1"/>
</dbReference>
<dbReference type="GO" id="GO:0005634">
    <property type="term" value="C:nucleus"/>
    <property type="evidence" value="ECO:0007669"/>
    <property type="project" value="TreeGrafter"/>
</dbReference>
<evidence type="ECO:0000313" key="1">
    <source>
        <dbReference type="EMBL" id="KLO18664.1"/>
    </source>
</evidence>
<organism evidence="1 2">
    <name type="scientific">Schizopora paradoxa</name>
    <dbReference type="NCBI Taxonomy" id="27342"/>
    <lineage>
        <taxon>Eukaryota</taxon>
        <taxon>Fungi</taxon>
        <taxon>Dikarya</taxon>
        <taxon>Basidiomycota</taxon>
        <taxon>Agaricomycotina</taxon>
        <taxon>Agaricomycetes</taxon>
        <taxon>Hymenochaetales</taxon>
        <taxon>Schizoporaceae</taxon>
        <taxon>Schizopora</taxon>
    </lineage>
</organism>
<dbReference type="InterPro" id="IPR011990">
    <property type="entry name" value="TPR-like_helical_dom_sf"/>
</dbReference>
<proteinExistence type="predicted"/>
<dbReference type="Pfam" id="PF10300">
    <property type="entry name" value="Iml2-TPR_39"/>
    <property type="match status" value="1"/>
</dbReference>
<reference evidence="1 2" key="1">
    <citation type="submission" date="2015-04" db="EMBL/GenBank/DDBJ databases">
        <title>Complete genome sequence of Schizopora paradoxa KUC8140, a cosmopolitan wood degrader in East Asia.</title>
        <authorList>
            <consortium name="DOE Joint Genome Institute"/>
            <person name="Min B."/>
            <person name="Park H."/>
            <person name="Jang Y."/>
            <person name="Kim J.-J."/>
            <person name="Kim K.H."/>
            <person name="Pangilinan J."/>
            <person name="Lipzen A."/>
            <person name="Riley R."/>
            <person name="Grigoriev I.V."/>
            <person name="Spatafora J.W."/>
            <person name="Choi I.-G."/>
        </authorList>
    </citation>
    <scope>NUCLEOTIDE SEQUENCE [LARGE SCALE GENOMIC DNA]</scope>
    <source>
        <strain evidence="1 2">KUC8140</strain>
    </source>
</reference>
<sequence length="639" mass="71724">MAATVDPTTSEMPAVRTDIPPLKMSGLYTHGRALEDLPGVAHALALFMASHMIESEQYCHESDPKKERLYFASGYGLIQCVKALMSYEDDDLLSAIGHTRHGNVIAQQHRKKSPLTTKITGFVTGSTSGVNFVKSMTPVERHAELIYAETLFEKALLGIVYSGDWLAFIKEALNLRTTFNTYRQLQKYVAAMDAEACERGEGPEDTSIDVDFRSGVYLGAGLSNIILTLLPGRLLSIIEIFGYKGDRMEGLKLLYKAGGWTSDSDLPKIGIKEEGVRRTICDMALLIFHLVLSSFTFEGVDVLMAQKILDWNLRRYPNGVFFLFGQGRLQLIRGQPALALESYDRAMKSQDQYANLHQISYWEMATSNLSLWKISESLECWRHLYAESSWSKAIYTYGIAVCLLQLGGEERKKEAETLLEKIPSLQQRIAGKSIPMEKFVARKARKYKTQNGRLLLPALEFGYFYLIIARATRSIILSRFLPIVREAQEKLNAHAKDPKGYEGNHGYWDDLCLATFLEGVCLRYVAYPDRIAIVSDEDEKLGIEQSNTAANAMAALQRVLDNGSKIELDHQLVYYSHYEIGRLSACMGDKEEARNHFNLVLSGKPLEINASARKGKYSMESALMMRTQAAMDALEHSSS</sequence>
<dbReference type="Gene3D" id="1.25.40.10">
    <property type="entry name" value="Tetratricopeptide repeat domain"/>
    <property type="match status" value="1"/>
</dbReference>